<accession>A0ABY9QZE1</accession>
<gene>
    <name evidence="2" type="ORF">KPS_001882</name>
</gene>
<proteinExistence type="predicted"/>
<feature type="region of interest" description="Disordered" evidence="1">
    <location>
        <begin position="53"/>
        <end position="86"/>
    </location>
</feature>
<organism evidence="2 3">
    <name type="scientific">Nitratidesulfovibrio liaohensis</name>
    <dbReference type="NCBI Taxonomy" id="2604158"/>
    <lineage>
        <taxon>Bacteria</taxon>
        <taxon>Pseudomonadati</taxon>
        <taxon>Thermodesulfobacteriota</taxon>
        <taxon>Desulfovibrionia</taxon>
        <taxon>Desulfovibrionales</taxon>
        <taxon>Desulfovibrionaceae</taxon>
        <taxon>Nitratidesulfovibrio</taxon>
    </lineage>
</organism>
<keyword evidence="3" id="KW-1185">Reference proteome</keyword>
<dbReference type="Proteomes" id="UP001180616">
    <property type="component" value="Chromosome"/>
</dbReference>
<dbReference type="EMBL" id="CP133659">
    <property type="protein sequence ID" value="WMW63913.1"/>
    <property type="molecule type" value="Genomic_DNA"/>
</dbReference>
<reference evidence="2" key="1">
    <citation type="submission" date="2023-09" db="EMBL/GenBank/DDBJ databases">
        <authorList>
            <consortium name="CW5 consortium"/>
            <person name="Lu C.-W."/>
        </authorList>
    </citation>
    <scope>NUCLEOTIDE SEQUENCE</scope>
    <source>
        <strain evidence="2">KPS</strain>
    </source>
</reference>
<dbReference type="RefSeq" id="WP_309540042.1">
    <property type="nucleotide sequence ID" value="NZ_CP133659.1"/>
</dbReference>
<evidence type="ECO:0000313" key="3">
    <source>
        <dbReference type="Proteomes" id="UP001180616"/>
    </source>
</evidence>
<evidence type="ECO:0000313" key="2">
    <source>
        <dbReference type="EMBL" id="WMW63913.1"/>
    </source>
</evidence>
<protein>
    <submittedName>
        <fullName evidence="2">Uncharacterized protein</fullName>
    </submittedName>
</protein>
<sequence>MPHVSCVGCGWCCLSDQCLVSHHLHGYVPRCPELAWDTALGRYLCLLMAPQASHPAASAPPPGRFRSGRPDRNMPDPVGFHPDTSGPDLTELRQGLGCCAPLCSWRHDVHERG</sequence>
<evidence type="ECO:0000256" key="1">
    <source>
        <dbReference type="SAM" id="MobiDB-lite"/>
    </source>
</evidence>
<name>A0ABY9QZE1_9BACT</name>